<protein>
    <recommendedName>
        <fullName evidence="2">Pyrroline-5-carboxylate reductase dimerisation domain-containing protein</fullName>
    </recommendedName>
</protein>
<comment type="caution">
    <text evidence="3">The sequence shown here is derived from an EMBL/GenBank/DDBJ whole genome shotgun (WGS) entry which is preliminary data.</text>
</comment>
<gene>
    <name evidence="3" type="ORF">BELL_0018g00190</name>
</gene>
<dbReference type="GO" id="GO:0055129">
    <property type="term" value="P:L-proline biosynthetic process"/>
    <property type="evidence" value="ECO:0007669"/>
    <property type="project" value="TreeGrafter"/>
</dbReference>
<keyword evidence="4" id="KW-1185">Reference proteome</keyword>
<dbReference type="Pfam" id="PF14748">
    <property type="entry name" value="P5CR_dimer"/>
    <property type="match status" value="1"/>
</dbReference>
<keyword evidence="1" id="KW-0560">Oxidoreductase</keyword>
<evidence type="ECO:0000259" key="2">
    <source>
        <dbReference type="Pfam" id="PF14748"/>
    </source>
</evidence>
<evidence type="ECO:0000313" key="3">
    <source>
        <dbReference type="EMBL" id="TGO79984.1"/>
    </source>
</evidence>
<dbReference type="InterPro" id="IPR008927">
    <property type="entry name" value="6-PGluconate_DH-like_C_sf"/>
</dbReference>
<accession>A0A4Z1K394</accession>
<reference evidence="3 4" key="1">
    <citation type="submission" date="2017-12" db="EMBL/GenBank/DDBJ databases">
        <title>Comparative genomics of Botrytis spp.</title>
        <authorList>
            <person name="Valero-Jimenez C.A."/>
            <person name="Tapia P."/>
            <person name="Veloso J."/>
            <person name="Silva-Moreno E."/>
            <person name="Staats M."/>
            <person name="Valdes J.H."/>
            <person name="Van Kan J.A.L."/>
        </authorList>
    </citation>
    <scope>NUCLEOTIDE SEQUENCE [LARGE SCALE GENOMIC DNA]</scope>
    <source>
        <strain evidence="3 4">Be9601</strain>
    </source>
</reference>
<sequence length="273" mass="29692">MNVYCFASFPGESCQNVDQKQNPTLILECRSDGYSNPLWNTQLPQYASNPNSHPSKHIRNINSRLPNRICKPYTVNEIPSEPNIAQALAAKLLTSIFAGVIVKQLQTQLFDKQTKGLTDLASASDPCTIVRAILNLFSQIQESITGINTYTPLPRSPHASKKLFFFLFNPCTIVLVLLSEVPVPAPIDDTVATGFPRAKAQKIAAQTMYDAAGLILSGEHPALLRDKVSTLGGCRIGGLLVLEEGRVRGMVARVVRKAIVVAEQLGKGVVGVR</sequence>
<dbReference type="PANTHER" id="PTHR11645:SF0">
    <property type="entry name" value="PYRROLINE-5-CARBOXYLATE REDUCTASE 3"/>
    <property type="match status" value="1"/>
</dbReference>
<dbReference type="AlphaFoldDB" id="A0A4Z1K394"/>
<dbReference type="Gene3D" id="3.40.50.720">
    <property type="entry name" value="NAD(P)-binding Rossmann-like Domain"/>
    <property type="match status" value="1"/>
</dbReference>
<evidence type="ECO:0000256" key="1">
    <source>
        <dbReference type="ARBA" id="ARBA00023002"/>
    </source>
</evidence>
<dbReference type="SUPFAM" id="SSF48179">
    <property type="entry name" value="6-phosphogluconate dehydrogenase C-terminal domain-like"/>
    <property type="match status" value="1"/>
</dbReference>
<feature type="domain" description="Pyrroline-5-carboxylate reductase dimerisation" evidence="2">
    <location>
        <begin position="186"/>
        <end position="264"/>
    </location>
</feature>
<dbReference type="EMBL" id="PQXM01000018">
    <property type="protein sequence ID" value="TGO79984.1"/>
    <property type="molecule type" value="Genomic_DNA"/>
</dbReference>
<dbReference type="GO" id="GO:0004735">
    <property type="term" value="F:pyrroline-5-carboxylate reductase activity"/>
    <property type="evidence" value="ECO:0007669"/>
    <property type="project" value="TreeGrafter"/>
</dbReference>
<dbReference type="InterPro" id="IPR029036">
    <property type="entry name" value="P5CR_dimer"/>
</dbReference>
<dbReference type="PANTHER" id="PTHR11645">
    <property type="entry name" value="PYRROLINE-5-CARBOXYLATE REDUCTASE"/>
    <property type="match status" value="1"/>
</dbReference>
<dbReference type="STRING" id="278938.A0A4Z1K394"/>
<dbReference type="Gene3D" id="1.10.3730.10">
    <property type="entry name" value="ProC C-terminal domain-like"/>
    <property type="match status" value="1"/>
</dbReference>
<dbReference type="Proteomes" id="UP000297229">
    <property type="component" value="Unassembled WGS sequence"/>
</dbReference>
<name>A0A4Z1K394_9HELO</name>
<organism evidence="3 4">
    <name type="scientific">Botrytis elliptica</name>
    <dbReference type="NCBI Taxonomy" id="278938"/>
    <lineage>
        <taxon>Eukaryota</taxon>
        <taxon>Fungi</taxon>
        <taxon>Dikarya</taxon>
        <taxon>Ascomycota</taxon>
        <taxon>Pezizomycotina</taxon>
        <taxon>Leotiomycetes</taxon>
        <taxon>Helotiales</taxon>
        <taxon>Sclerotiniaceae</taxon>
        <taxon>Botrytis</taxon>
    </lineage>
</organism>
<evidence type="ECO:0000313" key="4">
    <source>
        <dbReference type="Proteomes" id="UP000297229"/>
    </source>
</evidence>
<proteinExistence type="predicted"/>